<evidence type="ECO:0000256" key="7">
    <source>
        <dbReference type="ARBA" id="ARBA00023242"/>
    </source>
</evidence>
<evidence type="ECO:0000313" key="12">
    <source>
        <dbReference type="Proteomes" id="UP000694557"/>
    </source>
</evidence>
<dbReference type="Pfam" id="PF00250">
    <property type="entry name" value="Forkhead"/>
    <property type="match status" value="1"/>
</dbReference>
<dbReference type="InterPro" id="IPR047410">
    <property type="entry name" value="FH_FOXO6"/>
</dbReference>
<dbReference type="GO" id="GO:0000978">
    <property type="term" value="F:RNA polymerase II cis-regulatory region sequence-specific DNA binding"/>
    <property type="evidence" value="ECO:0007669"/>
    <property type="project" value="TreeGrafter"/>
</dbReference>
<proteinExistence type="predicted"/>
<feature type="compositionally biased region" description="Basic residues" evidence="9">
    <location>
        <begin position="236"/>
        <end position="246"/>
    </location>
</feature>
<dbReference type="GO" id="GO:0005634">
    <property type="term" value="C:nucleus"/>
    <property type="evidence" value="ECO:0007669"/>
    <property type="project" value="UniProtKB-SubCell"/>
</dbReference>
<dbReference type="PROSITE" id="PS00658">
    <property type="entry name" value="FORK_HEAD_2"/>
    <property type="match status" value="1"/>
</dbReference>
<evidence type="ECO:0000256" key="9">
    <source>
        <dbReference type="SAM" id="MobiDB-lite"/>
    </source>
</evidence>
<evidence type="ECO:0000259" key="10">
    <source>
        <dbReference type="PROSITE" id="PS50039"/>
    </source>
</evidence>
<dbReference type="InterPro" id="IPR030456">
    <property type="entry name" value="TF_fork_head_CS_2"/>
</dbReference>
<feature type="DNA-binding region" description="Fork-head" evidence="8">
    <location>
        <begin position="130"/>
        <end position="224"/>
    </location>
</feature>
<evidence type="ECO:0000256" key="4">
    <source>
        <dbReference type="ARBA" id="ARBA00023015"/>
    </source>
</evidence>
<evidence type="ECO:0000313" key="11">
    <source>
        <dbReference type="Ensembl" id="ENSOKIP00005048405.1"/>
    </source>
</evidence>
<dbReference type="InterPro" id="IPR036388">
    <property type="entry name" value="WH-like_DNA-bd_sf"/>
</dbReference>
<dbReference type="GeneTree" id="ENSGT00940000165224"/>
<comment type="subcellular location">
    <subcellularLocation>
        <location evidence="2">Cytoplasm</location>
    </subcellularLocation>
    <subcellularLocation>
        <location evidence="1 8">Nucleus</location>
    </subcellularLocation>
</comment>
<reference evidence="11" key="1">
    <citation type="submission" date="2025-08" db="UniProtKB">
        <authorList>
            <consortium name="Ensembl"/>
        </authorList>
    </citation>
    <scope>IDENTIFICATION</scope>
</reference>
<name>A0A8C7GW35_ONCKI</name>
<dbReference type="Proteomes" id="UP000694557">
    <property type="component" value="Unassembled WGS sequence"/>
</dbReference>
<dbReference type="SMART" id="SM00339">
    <property type="entry name" value="FH"/>
    <property type="match status" value="1"/>
</dbReference>
<dbReference type="SUPFAM" id="SSF46785">
    <property type="entry name" value="Winged helix' DNA-binding domain"/>
    <property type="match status" value="1"/>
</dbReference>
<evidence type="ECO:0000256" key="6">
    <source>
        <dbReference type="ARBA" id="ARBA00023163"/>
    </source>
</evidence>
<feature type="compositionally biased region" description="Gly residues" evidence="9">
    <location>
        <begin position="247"/>
        <end position="270"/>
    </location>
</feature>
<feature type="region of interest" description="Disordered" evidence="9">
    <location>
        <begin position="326"/>
        <end position="416"/>
    </location>
</feature>
<dbReference type="Gene3D" id="1.10.10.10">
    <property type="entry name" value="Winged helix-like DNA-binding domain superfamily/Winged helix DNA-binding domain"/>
    <property type="match status" value="1"/>
</dbReference>
<feature type="region of interest" description="Disordered" evidence="9">
    <location>
        <begin position="505"/>
        <end position="534"/>
    </location>
</feature>
<evidence type="ECO:0000256" key="5">
    <source>
        <dbReference type="ARBA" id="ARBA00023125"/>
    </source>
</evidence>
<dbReference type="PROSITE" id="PS50039">
    <property type="entry name" value="FORK_HEAD_3"/>
    <property type="match status" value="1"/>
</dbReference>
<evidence type="ECO:0000256" key="1">
    <source>
        <dbReference type="ARBA" id="ARBA00004123"/>
    </source>
</evidence>
<dbReference type="GO" id="GO:0000981">
    <property type="term" value="F:DNA-binding transcription factor activity, RNA polymerase II-specific"/>
    <property type="evidence" value="ECO:0007669"/>
    <property type="project" value="TreeGrafter"/>
</dbReference>
<dbReference type="InterPro" id="IPR032068">
    <property type="entry name" value="FOXO_KIX-bd"/>
</dbReference>
<dbReference type="Pfam" id="PF16675">
    <property type="entry name" value="FOXO_KIX_bdg"/>
    <property type="match status" value="1"/>
</dbReference>
<keyword evidence="7 8" id="KW-0539">Nucleus</keyword>
<dbReference type="InterPro" id="IPR032067">
    <property type="entry name" value="FOXO-TAD"/>
</dbReference>
<dbReference type="Pfam" id="PF16676">
    <property type="entry name" value="FOXO-TAD"/>
    <property type="match status" value="1"/>
</dbReference>
<evidence type="ECO:0000256" key="2">
    <source>
        <dbReference type="ARBA" id="ARBA00004496"/>
    </source>
</evidence>
<accession>A0A8C7GW35</accession>
<dbReference type="AlphaFoldDB" id="A0A8C7GW35"/>
<dbReference type="CDD" id="cd20063">
    <property type="entry name" value="FH_FOXO6"/>
    <property type="match status" value="1"/>
</dbReference>
<reference evidence="11" key="2">
    <citation type="submission" date="2025-09" db="UniProtKB">
        <authorList>
            <consortium name="Ensembl"/>
        </authorList>
    </citation>
    <scope>IDENTIFICATION</scope>
</reference>
<evidence type="ECO:0000256" key="3">
    <source>
        <dbReference type="ARBA" id="ARBA00022490"/>
    </source>
</evidence>
<dbReference type="GO" id="GO:0005737">
    <property type="term" value="C:cytoplasm"/>
    <property type="evidence" value="ECO:0007669"/>
    <property type="project" value="UniProtKB-SubCell"/>
</dbReference>
<dbReference type="FunFam" id="1.10.10.10:FF:000032">
    <property type="entry name" value="Forkhead box protein O4"/>
    <property type="match status" value="1"/>
</dbReference>
<dbReference type="PANTHER" id="PTHR45767">
    <property type="entry name" value="FORKHEAD BOX PROTEIN O"/>
    <property type="match status" value="1"/>
</dbReference>
<dbReference type="GO" id="GO:0001945">
    <property type="term" value="P:lymph vessel development"/>
    <property type="evidence" value="ECO:0007669"/>
    <property type="project" value="UniProtKB-ARBA"/>
</dbReference>
<keyword evidence="12" id="KW-1185">Reference proteome</keyword>
<feature type="compositionally biased region" description="Low complexity" evidence="9">
    <location>
        <begin position="1"/>
        <end position="14"/>
    </location>
</feature>
<dbReference type="PRINTS" id="PR00053">
    <property type="entry name" value="FORKHEAD"/>
</dbReference>
<keyword evidence="5 8" id="KW-0238">DNA-binding</keyword>
<gene>
    <name evidence="11" type="primary">LOC109908650</name>
</gene>
<organism evidence="11 12">
    <name type="scientific">Oncorhynchus kisutch</name>
    <name type="common">Coho salmon</name>
    <name type="synonym">Salmo kisutch</name>
    <dbReference type="NCBI Taxonomy" id="8019"/>
    <lineage>
        <taxon>Eukaryota</taxon>
        <taxon>Metazoa</taxon>
        <taxon>Chordata</taxon>
        <taxon>Craniata</taxon>
        <taxon>Vertebrata</taxon>
        <taxon>Euteleostomi</taxon>
        <taxon>Actinopterygii</taxon>
        <taxon>Neopterygii</taxon>
        <taxon>Teleostei</taxon>
        <taxon>Protacanthopterygii</taxon>
        <taxon>Salmoniformes</taxon>
        <taxon>Salmonidae</taxon>
        <taxon>Salmoninae</taxon>
        <taxon>Oncorhynchus</taxon>
    </lineage>
</organism>
<sequence length="678" mass="72083">LSNTSSSPASPTNNGMDAHQVGINPEYEPESRPRSCTWPLPTCPEDFPPGVDEANRGLPLASVKLEQLQYNVPACRGGASEGRGGAPAELKHPAGAPVPIAAGAPTCMSGAALDVAGQLRKAKSSRRNAWGNQSYADLITRAIESAPEKRLTLSQVYDWMVRFVPYFKDKGDSNSSAGWKNSIRHNLSLHTRFIRVQNEGTGKSSWWMLNPEGGKMGKGPRRRAASIDCPNGTKILKSKGRARGKRTGAGAGSGAVGRGRRQGYGLGQGARPGMHQGSPEHGSPAGKGGVGVGGEEYDAWTDLHSRTSSSASTLSGCLSPILAEAEPDEPEEGGLSCSTSPRLYPSPTSTRSPALGTGGHCPGTSMELPQLTDLTGAISLDEGYPHPQNHPQTQPRNGYPSPYGSSPKGEGPYCGPVYGQPSLGMLRLHAPMPMQTIQENKPASFQRPLRAYSENNALQSLLTGGPGGPQYCSKDMVTLGGQGGESHTLLTQVTNQSRNILQPYSLKTPTPTPSHYGPLTPHLPTTNPPSLPPNPASVLDIPQDPCLRLASAPAPHPHPRHQPYPGTTYHQGITMTDSWHGYYHHTLHPSQNYHGHLHHSTHQPNRMAPDLDVNVDILPSSLDCDVESILLNDFMDTEGMGMDFNFDGSLSQGVGMGMSIAAFAGAPQGHHSQNWVPG</sequence>
<dbReference type="InterPro" id="IPR036390">
    <property type="entry name" value="WH_DNA-bd_sf"/>
</dbReference>
<protein>
    <submittedName>
        <fullName evidence="11">Forkhead box O6 b</fullName>
    </submittedName>
</protein>
<evidence type="ECO:0000256" key="8">
    <source>
        <dbReference type="PROSITE-ProRule" id="PRU00089"/>
    </source>
</evidence>
<feature type="compositionally biased region" description="Polar residues" evidence="9">
    <location>
        <begin position="336"/>
        <end position="352"/>
    </location>
</feature>
<dbReference type="InterPro" id="IPR001766">
    <property type="entry name" value="Fork_head_dom"/>
</dbReference>
<feature type="region of interest" description="Disordered" evidence="9">
    <location>
        <begin position="205"/>
        <end position="296"/>
    </location>
</feature>
<feature type="region of interest" description="Disordered" evidence="9">
    <location>
        <begin position="1"/>
        <end position="40"/>
    </location>
</feature>
<keyword evidence="6" id="KW-0804">Transcription</keyword>
<keyword evidence="3" id="KW-0963">Cytoplasm</keyword>
<feature type="compositionally biased region" description="Gly residues" evidence="9">
    <location>
        <begin position="285"/>
        <end position="294"/>
    </location>
</feature>
<dbReference type="PANTHER" id="PTHR45767:SF5">
    <property type="entry name" value="FORKHEAD BOX PROTEIN O6"/>
    <property type="match status" value="1"/>
</dbReference>
<feature type="domain" description="Fork-head" evidence="10">
    <location>
        <begin position="130"/>
        <end position="224"/>
    </location>
</feature>
<keyword evidence="4" id="KW-0805">Transcription regulation</keyword>
<dbReference type="Ensembl" id="ENSOKIT00005051028.1">
    <property type="protein sequence ID" value="ENSOKIP00005048405.1"/>
    <property type="gene ID" value="ENSOKIG00005020329.1"/>
</dbReference>